<dbReference type="AlphaFoldDB" id="A0AAV9NXK9"/>
<evidence type="ECO:0000256" key="1">
    <source>
        <dbReference type="SAM" id="Coils"/>
    </source>
</evidence>
<evidence type="ECO:0000313" key="2">
    <source>
        <dbReference type="EMBL" id="KAK5163066.1"/>
    </source>
</evidence>
<dbReference type="GeneID" id="89932324"/>
<keyword evidence="1" id="KW-0175">Coiled coil</keyword>
<comment type="caution">
    <text evidence="2">The sequence shown here is derived from an EMBL/GenBank/DDBJ whole genome shotgun (WGS) entry which is preliminary data.</text>
</comment>
<accession>A0AAV9NXK9</accession>
<dbReference type="EMBL" id="JAVRRT010000029">
    <property type="protein sequence ID" value="KAK5163066.1"/>
    <property type="molecule type" value="Genomic_DNA"/>
</dbReference>
<proteinExistence type="predicted"/>
<protein>
    <submittedName>
        <fullName evidence="2">Uncharacterized protein</fullName>
    </submittedName>
</protein>
<feature type="coiled-coil region" evidence="1">
    <location>
        <begin position="84"/>
        <end position="138"/>
    </location>
</feature>
<organism evidence="2 3">
    <name type="scientific">Saxophila tyrrhenica</name>
    <dbReference type="NCBI Taxonomy" id="1690608"/>
    <lineage>
        <taxon>Eukaryota</taxon>
        <taxon>Fungi</taxon>
        <taxon>Dikarya</taxon>
        <taxon>Ascomycota</taxon>
        <taxon>Pezizomycotina</taxon>
        <taxon>Dothideomycetes</taxon>
        <taxon>Dothideomycetidae</taxon>
        <taxon>Mycosphaerellales</taxon>
        <taxon>Extremaceae</taxon>
        <taxon>Saxophila</taxon>
    </lineage>
</organism>
<sequence length="194" mass="21679">MCTPPRRARPQDRTADTDAIDWNVPAIDGLLSDVFGTAVDSDPSIESGLALHEEPGTLDGLRREDDGTAAFLEKDAATGANGVISDLRRQLSIAQALNRDLQAQRRDLCEPTVAAPCIDEVERRMHPLRDQCDGLKAENCRLKHRIDLLLDDRERTRSDLTDMHKICAQIIRSMTKVLDTRDHTIHELCLSECN</sequence>
<name>A0AAV9NXK9_9PEZI</name>
<reference evidence="2 3" key="1">
    <citation type="submission" date="2023-08" db="EMBL/GenBank/DDBJ databases">
        <title>Black Yeasts Isolated from many extreme environments.</title>
        <authorList>
            <person name="Coleine C."/>
            <person name="Stajich J.E."/>
            <person name="Selbmann L."/>
        </authorList>
    </citation>
    <scope>NUCLEOTIDE SEQUENCE [LARGE SCALE GENOMIC DNA]</scope>
    <source>
        <strain evidence="2 3">CCFEE 5935</strain>
    </source>
</reference>
<gene>
    <name evidence="2" type="ORF">LTR77_011001</name>
</gene>
<dbReference type="Proteomes" id="UP001337655">
    <property type="component" value="Unassembled WGS sequence"/>
</dbReference>
<evidence type="ECO:0000313" key="3">
    <source>
        <dbReference type="Proteomes" id="UP001337655"/>
    </source>
</evidence>
<dbReference type="RefSeq" id="XP_064653636.1">
    <property type="nucleotide sequence ID" value="XM_064808216.1"/>
</dbReference>
<keyword evidence="3" id="KW-1185">Reference proteome</keyword>